<dbReference type="PRINTS" id="PR00922">
    <property type="entry name" value="DADACBPTASE3"/>
</dbReference>
<reference evidence="4" key="1">
    <citation type="submission" date="2024-07" db="EMBL/GenBank/DDBJ databases">
        <authorList>
            <person name="Yu S.T."/>
        </authorList>
    </citation>
    <scope>NUCLEOTIDE SEQUENCE</scope>
    <source>
        <strain evidence="4">R39</strain>
    </source>
</reference>
<proteinExistence type="inferred from homology"/>
<dbReference type="Gene3D" id="3.40.710.10">
    <property type="entry name" value="DD-peptidase/beta-lactamase superfamily"/>
    <property type="match status" value="2"/>
</dbReference>
<dbReference type="AlphaFoldDB" id="A0AB39QS32"/>
<dbReference type="GO" id="GO:0000270">
    <property type="term" value="P:peptidoglycan metabolic process"/>
    <property type="evidence" value="ECO:0007669"/>
    <property type="project" value="TreeGrafter"/>
</dbReference>
<keyword evidence="4" id="KW-0645">Protease</keyword>
<dbReference type="EC" id="3.4.16.4" evidence="4"/>
<dbReference type="SUPFAM" id="SSF56601">
    <property type="entry name" value="beta-lactamase/transpeptidase-like"/>
    <property type="match status" value="1"/>
</dbReference>
<evidence type="ECO:0000313" key="4">
    <source>
        <dbReference type="EMBL" id="XDQ45466.1"/>
    </source>
</evidence>
<dbReference type="EMBL" id="CP163441">
    <property type="protein sequence ID" value="XDQ45466.1"/>
    <property type="molecule type" value="Genomic_DNA"/>
</dbReference>
<evidence type="ECO:0000256" key="1">
    <source>
        <dbReference type="ARBA" id="ARBA00006096"/>
    </source>
</evidence>
<dbReference type="PANTHER" id="PTHR30023:SF0">
    <property type="entry name" value="PENICILLIN-SENSITIVE CARBOXYPEPTIDASE A"/>
    <property type="match status" value="1"/>
</dbReference>
<evidence type="ECO:0000256" key="3">
    <source>
        <dbReference type="SAM" id="MobiDB-lite"/>
    </source>
</evidence>
<evidence type="ECO:0000256" key="2">
    <source>
        <dbReference type="ARBA" id="ARBA00022801"/>
    </source>
</evidence>
<dbReference type="InterPro" id="IPR012338">
    <property type="entry name" value="Beta-lactam/transpept-like"/>
</dbReference>
<dbReference type="Pfam" id="PF02113">
    <property type="entry name" value="Peptidase_S13"/>
    <property type="match status" value="2"/>
</dbReference>
<keyword evidence="2 4" id="KW-0378">Hydrolase</keyword>
<name>A0AB39QS32_9ACTN</name>
<feature type="compositionally biased region" description="Pro residues" evidence="3">
    <location>
        <begin position="562"/>
        <end position="573"/>
    </location>
</feature>
<feature type="region of interest" description="Disordered" evidence="3">
    <location>
        <begin position="519"/>
        <end position="601"/>
    </location>
</feature>
<feature type="compositionally biased region" description="Basic and acidic residues" evidence="3">
    <location>
        <begin position="89"/>
        <end position="101"/>
    </location>
</feature>
<sequence length="601" mass="61354">MRKIADALRPRLAHLVTATKPQVARLRGAVGPQLARATRATGPRLATLVRSPRPRFRTLRTWQYTAGAATAGLALAAGAVTAAGPWDADGQRTAERDRAAALERSGGTDHGPGADLVTADGEPSAAPSAGSVLTGLGAAASTVKSAPGKSLGISTTAVTDLLRPLLASTALGSTRTAVVVDVASGARLYGSGADTALTPASTTKIATAVAALSALGPDHRITTRVALEPGTREVVLVGGGDPTLTARKDAAGWASLRTLATETAKSLTARGIRQITLSYDTTLYSGPDLHPIGVNDNLARVSPLTADEGRTDDSAEGPVTRVSDPAADAARKFAGFLADAGIKTSSPGTSKASRRADTLATVSSPPLSSIVERMLTNSDNDIAEALARQIALASGRPASFDGGADAIDAQLTKLGLPMTGASFHDGSGLNRDDRLTANLLTALLVKAADAGRPGLRAVLTGLPVAGFTGTLTSRYTDGAAGVVRAKTGTLTGVNTLAGTVVDKDGRLLAFAFLTSDTTNPAAAQQAWTRPPPPWRACNRARRPRPPPAAAAARRPPARRPPARPPAKSTPPVPARTGPRPTSPAQVTPTSPTLTACPKWER</sequence>
<dbReference type="InterPro" id="IPR000667">
    <property type="entry name" value="Peptidase_S13"/>
</dbReference>
<protein>
    <submittedName>
        <fullName evidence="4">D-alanyl-D-alanine carboxypeptidase/D-alanyl-D-alanine-endopeptidase</fullName>
        <ecNumber evidence="4">3.4.16.4</ecNumber>
    </submittedName>
</protein>
<dbReference type="NCBIfam" id="TIGR00666">
    <property type="entry name" value="PBP4"/>
    <property type="match status" value="1"/>
</dbReference>
<feature type="region of interest" description="Disordered" evidence="3">
    <location>
        <begin position="85"/>
        <end position="130"/>
    </location>
</feature>
<dbReference type="GO" id="GO:0009002">
    <property type="term" value="F:serine-type D-Ala-D-Ala carboxypeptidase activity"/>
    <property type="evidence" value="ECO:0007669"/>
    <property type="project" value="UniProtKB-EC"/>
</dbReference>
<feature type="compositionally biased region" description="Polar residues" evidence="3">
    <location>
        <begin position="582"/>
        <end position="593"/>
    </location>
</feature>
<dbReference type="GO" id="GO:0006508">
    <property type="term" value="P:proteolysis"/>
    <property type="evidence" value="ECO:0007669"/>
    <property type="project" value="InterPro"/>
</dbReference>
<keyword evidence="4" id="KW-0121">Carboxypeptidase</keyword>
<dbReference type="PANTHER" id="PTHR30023">
    <property type="entry name" value="D-ALANYL-D-ALANINE CARBOXYPEPTIDASE"/>
    <property type="match status" value="1"/>
</dbReference>
<comment type="similarity">
    <text evidence="1">Belongs to the peptidase S13 family.</text>
</comment>
<dbReference type="RefSeq" id="WP_369224267.1">
    <property type="nucleotide sequence ID" value="NZ_CP163441.1"/>
</dbReference>
<accession>A0AB39QS32</accession>
<gene>
    <name evidence="4" type="primary">dacB</name>
    <name evidence="4" type="ORF">AB5J52_26225</name>
</gene>
<organism evidence="4">
    <name type="scientific">Streptomyces sp. R39</name>
    <dbReference type="NCBI Taxonomy" id="3238631"/>
    <lineage>
        <taxon>Bacteria</taxon>
        <taxon>Bacillati</taxon>
        <taxon>Actinomycetota</taxon>
        <taxon>Actinomycetes</taxon>
        <taxon>Kitasatosporales</taxon>
        <taxon>Streptomycetaceae</taxon>
        <taxon>Streptomyces</taxon>
    </lineage>
</organism>